<dbReference type="EMBL" id="JABXIY010000003">
    <property type="protein sequence ID" value="NVK95418.1"/>
    <property type="molecule type" value="Genomic_DNA"/>
</dbReference>
<gene>
    <name evidence="1" type="ORF">HW564_00690</name>
</gene>
<proteinExistence type="predicted"/>
<dbReference type="OMA" id="PWNRIDA"/>
<organism evidence="1 2">
    <name type="scientific">Ruegeria pomeroyi</name>
    <dbReference type="NCBI Taxonomy" id="89184"/>
    <lineage>
        <taxon>Bacteria</taxon>
        <taxon>Pseudomonadati</taxon>
        <taxon>Pseudomonadota</taxon>
        <taxon>Alphaproteobacteria</taxon>
        <taxon>Rhodobacterales</taxon>
        <taxon>Roseobacteraceae</taxon>
        <taxon>Ruegeria</taxon>
    </lineage>
</organism>
<reference evidence="1 2" key="1">
    <citation type="journal article" date="2020" name="Proc. Natl. Acad. Sci. U.S.A.">
        <title>Ecological drivers of bacterial community assembly in synthetic phycospheres.</title>
        <authorList>
            <person name="Fu H."/>
            <person name="Uchimiya M."/>
            <person name="Gore J."/>
            <person name="Moran M.A."/>
        </authorList>
    </citation>
    <scope>NUCLEOTIDE SEQUENCE [LARGE SCALE GENOMIC DNA]</scope>
    <source>
        <strain evidence="1">HF-Din03</strain>
    </source>
</reference>
<evidence type="ECO:0000313" key="1">
    <source>
        <dbReference type="EMBL" id="NVK95418.1"/>
    </source>
</evidence>
<dbReference type="Proteomes" id="UP000565723">
    <property type="component" value="Unassembled WGS sequence"/>
</dbReference>
<dbReference type="InterPro" id="IPR049591">
    <property type="entry name" value="CE4_u4-like"/>
</dbReference>
<protein>
    <submittedName>
        <fullName evidence="1">Polysaccharide deacetylase</fullName>
    </submittedName>
</protein>
<evidence type="ECO:0000313" key="2">
    <source>
        <dbReference type="Proteomes" id="UP000565723"/>
    </source>
</evidence>
<dbReference type="InterPro" id="IPR011330">
    <property type="entry name" value="Glyco_hydro/deAcase_b/a-brl"/>
</dbReference>
<dbReference type="GO" id="GO:0005975">
    <property type="term" value="P:carbohydrate metabolic process"/>
    <property type="evidence" value="ECO:0007669"/>
    <property type="project" value="InterPro"/>
</dbReference>
<dbReference type="SUPFAM" id="SSF88713">
    <property type="entry name" value="Glycoside hydrolase/deacetylase"/>
    <property type="match status" value="1"/>
</dbReference>
<accession>A0A850LBZ3</accession>
<dbReference type="RefSeq" id="WP_011046307.1">
    <property type="nucleotide sequence ID" value="NZ_CP076685.1"/>
</dbReference>
<sequence length="254" mass="27754">MTPDWTPLDAELARWAAEGLTLPLWWRDDDAVSTTPQLDRLTALAEDLDLPVHLAVIPAGADTALADHVTAHPHLVPVVHGWAHQNHVPATEKKAEFRAHRPLSEILTEAGQGKARLQALFGDALRPMFVPPWNRIAPEVTAGLPPLGYRALSTATPRRSPMAAPGLAQVNTHLDPIDWRGSRGLVAPQTLIAQTATLLADRREGRADATEPFGILTHHLVHDDEIWQFSGALLARLLAGPCQPWTMPAEETDR</sequence>
<comment type="caution">
    <text evidence="1">The sequence shown here is derived from an EMBL/GenBank/DDBJ whole genome shotgun (WGS) entry which is preliminary data.</text>
</comment>
<dbReference type="AlphaFoldDB" id="A0A850LBZ3"/>
<name>A0A850LBZ3_9RHOB</name>
<dbReference type="CDD" id="cd10928">
    <property type="entry name" value="CE4_u4"/>
    <property type="match status" value="1"/>
</dbReference>
<dbReference type="Gene3D" id="3.20.20.370">
    <property type="entry name" value="Glycoside hydrolase/deacetylase"/>
    <property type="match status" value="1"/>
</dbReference>